<evidence type="ECO:0000256" key="8">
    <source>
        <dbReference type="ARBA" id="ARBA00023196"/>
    </source>
</evidence>
<evidence type="ECO:0000313" key="11">
    <source>
        <dbReference type="Proteomes" id="UP000231252"/>
    </source>
</evidence>
<dbReference type="SUPFAM" id="SSF52943">
    <property type="entry name" value="ATP synthase (F1-ATPase), gamma subunit"/>
    <property type="match status" value="1"/>
</dbReference>
<evidence type="ECO:0000256" key="5">
    <source>
        <dbReference type="ARBA" id="ARBA00022781"/>
    </source>
</evidence>
<evidence type="ECO:0000256" key="4">
    <source>
        <dbReference type="ARBA" id="ARBA00022448"/>
    </source>
</evidence>
<evidence type="ECO:0008006" key="12">
    <source>
        <dbReference type="Google" id="ProtNLM"/>
    </source>
</evidence>
<evidence type="ECO:0000256" key="2">
    <source>
        <dbReference type="ARBA" id="ARBA00004170"/>
    </source>
</evidence>
<comment type="caution">
    <text evidence="10">The sequence shown here is derived from an EMBL/GenBank/DDBJ whole genome shotgun (WGS) entry which is preliminary data.</text>
</comment>
<dbReference type="InterPro" id="IPR035968">
    <property type="entry name" value="ATP_synth_F1_ATPase_gsu"/>
</dbReference>
<evidence type="ECO:0000256" key="6">
    <source>
        <dbReference type="ARBA" id="ARBA00023065"/>
    </source>
</evidence>
<sequence>MTNKEVKGKIADLQAVQNITDIYQQVAAMRMRKVRDGITNNRSFYQKLSEIYLETQACYQKKSLSRSTNGKSVAVLFSSNTGLYGAVVKNVFDRFMEDASKYNNDLVITGQLGRNWFQALTPQKPFKYFDINDGTDSLDAQLKQVYAYISKYSSIKVYHGLFKNIVEQPVNVATITQQVEQKNTEEQTLPFLFEPSIERVLQTFEDQLLYSFFNQSAYESALSKYGSRMLSLDSATQNVSKMLVETKLMSSKMKHQVQNKKQLESLSSWRT</sequence>
<dbReference type="AlphaFoldDB" id="A0A2H0XCD7"/>
<keyword evidence="5" id="KW-0375">Hydrogen ion transport</keyword>
<reference evidence="11" key="1">
    <citation type="submission" date="2017-09" db="EMBL/GenBank/DDBJ databases">
        <title>Depth-based differentiation of microbial function through sediment-hosted aquifers and enrichment of novel symbionts in the deep terrestrial subsurface.</title>
        <authorList>
            <person name="Probst A.J."/>
            <person name="Ladd B."/>
            <person name="Jarett J.K."/>
            <person name="Geller-Mcgrath D.E."/>
            <person name="Sieber C.M.K."/>
            <person name="Emerson J.B."/>
            <person name="Anantharaman K."/>
            <person name="Thomas B.C."/>
            <person name="Malmstrom R."/>
            <person name="Stieglmeier M."/>
            <person name="Klingl A."/>
            <person name="Woyke T."/>
            <person name="Ryan C.M."/>
            <person name="Banfield J.F."/>
        </authorList>
    </citation>
    <scope>NUCLEOTIDE SEQUENCE [LARGE SCALE GENOMIC DNA]</scope>
</reference>
<evidence type="ECO:0000256" key="3">
    <source>
        <dbReference type="ARBA" id="ARBA00007681"/>
    </source>
</evidence>
<evidence type="ECO:0000256" key="1">
    <source>
        <dbReference type="ARBA" id="ARBA00003456"/>
    </source>
</evidence>
<dbReference type="InterPro" id="IPR000131">
    <property type="entry name" value="ATP_synth_F1_gsu"/>
</dbReference>
<organism evidence="10 11">
    <name type="scientific">candidate division WWE3 bacterium CG08_land_8_20_14_0_20_41_10</name>
    <dbReference type="NCBI Taxonomy" id="1975085"/>
    <lineage>
        <taxon>Bacteria</taxon>
        <taxon>Katanobacteria</taxon>
    </lineage>
</organism>
<name>A0A2H0XCD7_UNCKA</name>
<comment type="function">
    <text evidence="1">Produces ATP from ADP in the presence of a proton gradient across the membrane. The gamma chain is believed to be important in regulating ATPase activity and the flow of protons through the CF(0) complex.</text>
</comment>
<keyword evidence="8" id="KW-0139">CF(1)</keyword>
<keyword evidence="7" id="KW-0472">Membrane</keyword>
<keyword evidence="4" id="KW-0813">Transport</keyword>
<comment type="subcellular location">
    <subcellularLocation>
        <location evidence="2">Membrane</location>
        <topology evidence="2">Peripheral membrane protein</topology>
    </subcellularLocation>
</comment>
<gene>
    <name evidence="10" type="ORF">COT50_01230</name>
</gene>
<evidence type="ECO:0000256" key="9">
    <source>
        <dbReference type="ARBA" id="ARBA00023310"/>
    </source>
</evidence>
<dbReference type="Pfam" id="PF00231">
    <property type="entry name" value="ATP-synt"/>
    <property type="match status" value="1"/>
</dbReference>
<evidence type="ECO:0000313" key="10">
    <source>
        <dbReference type="EMBL" id="PIS22572.1"/>
    </source>
</evidence>
<evidence type="ECO:0000256" key="7">
    <source>
        <dbReference type="ARBA" id="ARBA00023136"/>
    </source>
</evidence>
<comment type="similarity">
    <text evidence="3">Belongs to the ATPase gamma chain family.</text>
</comment>
<protein>
    <recommendedName>
        <fullName evidence="12">ATP synthase F1 subunit gamma</fullName>
    </recommendedName>
</protein>
<accession>A0A2H0XCD7</accession>
<keyword evidence="6" id="KW-0406">Ion transport</keyword>
<dbReference type="GO" id="GO:0045259">
    <property type="term" value="C:proton-transporting ATP synthase complex"/>
    <property type="evidence" value="ECO:0007669"/>
    <property type="project" value="UniProtKB-KW"/>
</dbReference>
<dbReference type="Gene3D" id="3.40.1380.10">
    <property type="match status" value="1"/>
</dbReference>
<dbReference type="GO" id="GO:0046933">
    <property type="term" value="F:proton-transporting ATP synthase activity, rotational mechanism"/>
    <property type="evidence" value="ECO:0007669"/>
    <property type="project" value="InterPro"/>
</dbReference>
<dbReference type="EMBL" id="PEYU01000022">
    <property type="protein sequence ID" value="PIS22572.1"/>
    <property type="molecule type" value="Genomic_DNA"/>
</dbReference>
<keyword evidence="9" id="KW-0066">ATP synthesis</keyword>
<proteinExistence type="inferred from homology"/>
<dbReference type="Proteomes" id="UP000231252">
    <property type="component" value="Unassembled WGS sequence"/>
</dbReference>